<feature type="compositionally biased region" description="Polar residues" evidence="1">
    <location>
        <begin position="601"/>
        <end position="618"/>
    </location>
</feature>
<feature type="region of interest" description="Disordered" evidence="1">
    <location>
        <begin position="76"/>
        <end position="101"/>
    </location>
</feature>
<protein>
    <submittedName>
        <fullName evidence="3">Uncharacterized protein</fullName>
    </submittedName>
</protein>
<feature type="region of interest" description="Disordered" evidence="1">
    <location>
        <begin position="1"/>
        <end position="44"/>
    </location>
</feature>
<comment type="caution">
    <text evidence="3">The sequence shown here is derived from an EMBL/GenBank/DDBJ whole genome shotgun (WGS) entry which is preliminary data.</text>
</comment>
<dbReference type="EMBL" id="CAJMWX010001324">
    <property type="protein sequence ID" value="CAE6480947.1"/>
    <property type="molecule type" value="Genomic_DNA"/>
</dbReference>
<evidence type="ECO:0000256" key="2">
    <source>
        <dbReference type="SAM" id="Phobius"/>
    </source>
</evidence>
<dbReference type="AlphaFoldDB" id="A0A8H3CG97"/>
<keyword evidence="2" id="KW-1133">Transmembrane helix</keyword>
<reference evidence="3" key="1">
    <citation type="submission" date="2021-01" db="EMBL/GenBank/DDBJ databases">
        <authorList>
            <person name="Kaushik A."/>
        </authorList>
    </citation>
    <scope>NUCLEOTIDE SEQUENCE</scope>
    <source>
        <strain evidence="3">AG4-R118</strain>
    </source>
</reference>
<feature type="region of interest" description="Disordered" evidence="1">
    <location>
        <begin position="546"/>
        <end position="652"/>
    </location>
</feature>
<feature type="transmembrane region" description="Helical" evidence="2">
    <location>
        <begin position="116"/>
        <end position="143"/>
    </location>
</feature>
<organism evidence="3 4">
    <name type="scientific">Rhizoctonia solani</name>
    <dbReference type="NCBI Taxonomy" id="456999"/>
    <lineage>
        <taxon>Eukaryota</taxon>
        <taxon>Fungi</taxon>
        <taxon>Dikarya</taxon>
        <taxon>Basidiomycota</taxon>
        <taxon>Agaricomycotina</taxon>
        <taxon>Agaricomycetes</taxon>
        <taxon>Cantharellales</taxon>
        <taxon>Ceratobasidiaceae</taxon>
        <taxon>Rhizoctonia</taxon>
    </lineage>
</organism>
<evidence type="ECO:0000313" key="4">
    <source>
        <dbReference type="Proteomes" id="UP000663888"/>
    </source>
</evidence>
<feature type="region of interest" description="Disordered" evidence="1">
    <location>
        <begin position="179"/>
        <end position="220"/>
    </location>
</feature>
<dbReference type="Proteomes" id="UP000663888">
    <property type="component" value="Unassembled WGS sequence"/>
</dbReference>
<feature type="compositionally biased region" description="Low complexity" evidence="1">
    <location>
        <begin position="81"/>
        <end position="101"/>
    </location>
</feature>
<feature type="compositionally biased region" description="Low complexity" evidence="1">
    <location>
        <begin position="345"/>
        <end position="359"/>
    </location>
</feature>
<accession>A0A8H3CG97</accession>
<evidence type="ECO:0000256" key="1">
    <source>
        <dbReference type="SAM" id="MobiDB-lite"/>
    </source>
</evidence>
<name>A0A8H3CG97_9AGAM</name>
<feature type="compositionally biased region" description="Polar residues" evidence="1">
    <location>
        <begin position="334"/>
        <end position="344"/>
    </location>
</feature>
<keyword evidence="2" id="KW-0812">Transmembrane</keyword>
<feature type="region of interest" description="Disordered" evidence="1">
    <location>
        <begin position="323"/>
        <end position="365"/>
    </location>
</feature>
<feature type="compositionally biased region" description="Gly residues" evidence="1">
    <location>
        <begin position="628"/>
        <end position="639"/>
    </location>
</feature>
<evidence type="ECO:0000313" key="3">
    <source>
        <dbReference type="EMBL" id="CAE6480947.1"/>
    </source>
</evidence>
<proteinExistence type="predicted"/>
<sequence length="669" mass="70088">MPSLPELDSPFPTPFLARYKRQFPNQNGPPPNTDPDRVATATRASTASSYSASLVPLATTATYSTVNTMSLVVDPSAESGSNAKSAAPTSSPTSSIADTPTGQSTAQALFTPQGKLFAVGIVVIGLAVLTLLTCAVITIRCTLRNRRRSRTRSRAQSFTEKNIARRKISSDRASEFWSAGANGPIRGRTQSGGNAVEGTDLLNDGQRPPTRPARRGETEADLRAPGRVHFTPSVMMSDYTGLSIDVQPHGSARSSGANMDTNMSNPLSTNSAVASSNTVVVPQLDRHMSTGTKFTGYTLDQDPFAASPMMPIPTTANPLLSNHSATFPPYGPNSPHTVGDSHTVSSPQFASNFSSSPSNIATGGSSLGSTNMLGLATSPSSPYAPMDTSVAIGTPTSAVMYKSGIDSLMSDPFTYDNVACPGVSTWAGTPHSTSFPSPGVTWSNVNLGVASPPALHIDKTSPGIQTSTLASPYCSSPSLPGSHITSPAPTLGLQSDVSQALNQLRRRMSDSTMATRQSQQTECLYRPALGAISDNDERNSGFFMYNTPGSSRRSLPFVPRLKVSTPPEPEMLQMQPTKTRTEVLQDGSPMYASPISVSDGYHQSSEGNSRSGSGPGTQAGSSSLGHGLASGMGYSAGGRGSREYVDTSPALPSSVRTSVLSYFEKTSNV</sequence>
<gene>
    <name evidence="3" type="ORF">RDB_LOCUS124730</name>
</gene>
<keyword evidence="2" id="KW-0472">Membrane</keyword>